<dbReference type="PROSITE" id="PS00058">
    <property type="entry name" value="DNA_MISMATCH_REPAIR_1"/>
    <property type="match status" value="1"/>
</dbReference>
<evidence type="ECO:0000313" key="9">
    <source>
        <dbReference type="Proteomes" id="UP001377567"/>
    </source>
</evidence>
<dbReference type="Pfam" id="PF01119">
    <property type="entry name" value="DNA_mis_repair"/>
    <property type="match status" value="1"/>
</dbReference>
<dbReference type="Gene3D" id="3.30.230.10">
    <property type="match status" value="1"/>
</dbReference>
<dbReference type="EMBL" id="BTGD01000003">
    <property type="protein sequence ID" value="GMM54742.1"/>
    <property type="molecule type" value="Genomic_DNA"/>
</dbReference>
<dbReference type="PANTHER" id="PTHR10073:SF12">
    <property type="entry name" value="DNA MISMATCH REPAIR PROTEIN MLH1"/>
    <property type="match status" value="1"/>
</dbReference>
<dbReference type="SUPFAM" id="SSF54211">
    <property type="entry name" value="Ribosomal protein S5 domain 2-like"/>
    <property type="match status" value="1"/>
</dbReference>
<reference evidence="8 9" key="1">
    <citation type="journal article" date="2023" name="Elife">
        <title>Identification of key yeast species and microbe-microbe interactions impacting larval growth of Drosophila in the wild.</title>
        <authorList>
            <person name="Mure A."/>
            <person name="Sugiura Y."/>
            <person name="Maeda R."/>
            <person name="Honda K."/>
            <person name="Sakurai N."/>
            <person name="Takahashi Y."/>
            <person name="Watada M."/>
            <person name="Katoh T."/>
            <person name="Gotoh A."/>
            <person name="Gotoh Y."/>
            <person name="Taniguchi I."/>
            <person name="Nakamura K."/>
            <person name="Hayashi T."/>
            <person name="Katayama T."/>
            <person name="Uemura T."/>
            <person name="Hattori Y."/>
        </authorList>
    </citation>
    <scope>NUCLEOTIDE SEQUENCE [LARGE SCALE GENOMIC DNA]</scope>
    <source>
        <strain evidence="8 9">KH-74</strain>
    </source>
</reference>
<dbReference type="Pfam" id="PF13589">
    <property type="entry name" value="HATPase_c_3"/>
    <property type="match status" value="1"/>
</dbReference>
<dbReference type="FunFam" id="3.30.230.10:FF:000014">
    <property type="entry name" value="DNA mismatch repair protein Mlh1"/>
    <property type="match status" value="1"/>
</dbReference>
<dbReference type="NCBIfam" id="TIGR00585">
    <property type="entry name" value="mutl"/>
    <property type="match status" value="1"/>
</dbReference>
<name>A0AAV5RVK3_MAUHU</name>
<dbReference type="InterPro" id="IPR013507">
    <property type="entry name" value="DNA_mismatch_S5_2-like"/>
</dbReference>
<keyword evidence="5" id="KW-0539">Nucleus</keyword>
<dbReference type="InterPro" id="IPR036890">
    <property type="entry name" value="HATPase_C_sf"/>
</dbReference>
<evidence type="ECO:0000256" key="6">
    <source>
        <dbReference type="SAM" id="MobiDB-lite"/>
    </source>
</evidence>
<dbReference type="GO" id="GO:0006298">
    <property type="term" value="P:mismatch repair"/>
    <property type="evidence" value="ECO:0007669"/>
    <property type="project" value="InterPro"/>
</dbReference>
<dbReference type="GO" id="GO:0140664">
    <property type="term" value="F:ATP-dependent DNA damage sensor activity"/>
    <property type="evidence" value="ECO:0007669"/>
    <property type="project" value="InterPro"/>
</dbReference>
<dbReference type="FunFam" id="3.30.565.10:FF:000109">
    <property type="entry name" value="Related to MLH1-DNA mismatch repair protein"/>
    <property type="match status" value="1"/>
</dbReference>
<dbReference type="Gene3D" id="3.30.565.10">
    <property type="entry name" value="Histidine kinase-like ATPase, C-terminal domain"/>
    <property type="match status" value="1"/>
</dbReference>
<dbReference type="PANTHER" id="PTHR10073">
    <property type="entry name" value="DNA MISMATCH REPAIR PROTEIN MLH, PMS, MUTL"/>
    <property type="match status" value="1"/>
</dbReference>
<evidence type="ECO:0000256" key="2">
    <source>
        <dbReference type="ARBA" id="ARBA00006082"/>
    </source>
</evidence>
<dbReference type="Pfam" id="PF16413">
    <property type="entry name" value="Mlh1_C"/>
    <property type="match status" value="1"/>
</dbReference>
<feature type="domain" description="DNA mismatch repair protein S5" evidence="7">
    <location>
        <begin position="213"/>
        <end position="335"/>
    </location>
</feature>
<dbReference type="GO" id="GO:0032389">
    <property type="term" value="C:MutLalpha complex"/>
    <property type="evidence" value="ECO:0007669"/>
    <property type="project" value="TreeGrafter"/>
</dbReference>
<dbReference type="GO" id="GO:0030983">
    <property type="term" value="F:mismatched DNA binding"/>
    <property type="evidence" value="ECO:0007669"/>
    <property type="project" value="InterPro"/>
</dbReference>
<comment type="subcellular location">
    <subcellularLocation>
        <location evidence="1">Nucleus</location>
    </subcellularLocation>
</comment>
<accession>A0AAV5RVK3</accession>
<keyword evidence="3" id="KW-0227">DNA damage</keyword>
<evidence type="ECO:0000256" key="1">
    <source>
        <dbReference type="ARBA" id="ARBA00004123"/>
    </source>
</evidence>
<comment type="similarity">
    <text evidence="2">Belongs to the DNA mismatch repair MutL/HexB family.</text>
</comment>
<dbReference type="SUPFAM" id="SSF55874">
    <property type="entry name" value="ATPase domain of HSP90 chaperone/DNA topoisomerase II/histidine kinase"/>
    <property type="match status" value="1"/>
</dbReference>
<dbReference type="SMART" id="SM01340">
    <property type="entry name" value="DNA_mis_repair"/>
    <property type="match status" value="1"/>
</dbReference>
<dbReference type="InterPro" id="IPR002099">
    <property type="entry name" value="MutL/Mlh/PMS"/>
</dbReference>
<evidence type="ECO:0000256" key="5">
    <source>
        <dbReference type="ARBA" id="ARBA00023242"/>
    </source>
</evidence>
<dbReference type="InterPro" id="IPR038973">
    <property type="entry name" value="MutL/Mlh/Pms-like"/>
</dbReference>
<dbReference type="Proteomes" id="UP001377567">
    <property type="component" value="Unassembled WGS sequence"/>
</dbReference>
<gene>
    <name evidence="8" type="ORF">DAKH74_013580</name>
</gene>
<keyword evidence="9" id="KW-1185">Reference proteome</keyword>
<dbReference type="InterPro" id="IPR020568">
    <property type="entry name" value="Ribosomal_Su5_D2-typ_SF"/>
</dbReference>
<organism evidence="8 9">
    <name type="scientific">Maudiozyma humilis</name>
    <name type="common">Sour dough yeast</name>
    <name type="synonym">Kazachstania humilis</name>
    <dbReference type="NCBI Taxonomy" id="51915"/>
    <lineage>
        <taxon>Eukaryota</taxon>
        <taxon>Fungi</taxon>
        <taxon>Dikarya</taxon>
        <taxon>Ascomycota</taxon>
        <taxon>Saccharomycotina</taxon>
        <taxon>Saccharomycetes</taxon>
        <taxon>Saccharomycetales</taxon>
        <taxon>Saccharomycetaceae</taxon>
        <taxon>Maudiozyma</taxon>
    </lineage>
</organism>
<feature type="region of interest" description="Disordered" evidence="6">
    <location>
        <begin position="420"/>
        <end position="487"/>
    </location>
</feature>
<dbReference type="GO" id="GO:0005524">
    <property type="term" value="F:ATP binding"/>
    <property type="evidence" value="ECO:0007669"/>
    <property type="project" value="InterPro"/>
</dbReference>
<dbReference type="CDD" id="cd16926">
    <property type="entry name" value="HATPase_MutL-MLH-PMS-like"/>
    <property type="match status" value="1"/>
</dbReference>
<comment type="caution">
    <text evidence="8">The sequence shown here is derived from an EMBL/GenBank/DDBJ whole genome shotgun (WGS) entry which is preliminary data.</text>
</comment>
<feature type="region of interest" description="Disordered" evidence="6">
    <location>
        <begin position="359"/>
        <end position="400"/>
    </location>
</feature>
<evidence type="ECO:0000256" key="4">
    <source>
        <dbReference type="ARBA" id="ARBA00023204"/>
    </source>
</evidence>
<feature type="compositionally biased region" description="Polar residues" evidence="6">
    <location>
        <begin position="455"/>
        <end position="487"/>
    </location>
</feature>
<evidence type="ECO:0000259" key="7">
    <source>
        <dbReference type="SMART" id="SM01340"/>
    </source>
</evidence>
<dbReference type="GO" id="GO:0016887">
    <property type="term" value="F:ATP hydrolysis activity"/>
    <property type="evidence" value="ECO:0007669"/>
    <property type="project" value="InterPro"/>
</dbReference>
<dbReference type="InterPro" id="IPR014721">
    <property type="entry name" value="Ribsml_uS5_D2-typ_fold_subgr"/>
</dbReference>
<dbReference type="AlphaFoldDB" id="A0AAV5RVK3"/>
<dbReference type="CDD" id="cd03483">
    <property type="entry name" value="MutL_Trans_MLH1"/>
    <property type="match status" value="1"/>
</dbReference>
<protein>
    <submittedName>
        <fullName evidence="8">Mismatch repair ATPase</fullName>
    </submittedName>
</protein>
<dbReference type="InterPro" id="IPR014762">
    <property type="entry name" value="DNA_mismatch_repair_CS"/>
</dbReference>
<proteinExistence type="inferred from homology"/>
<evidence type="ECO:0000256" key="3">
    <source>
        <dbReference type="ARBA" id="ARBA00022763"/>
    </source>
</evidence>
<evidence type="ECO:0000313" key="8">
    <source>
        <dbReference type="EMBL" id="GMM54742.1"/>
    </source>
</evidence>
<dbReference type="GO" id="GO:0061982">
    <property type="term" value="P:meiosis I cell cycle process"/>
    <property type="evidence" value="ECO:0007669"/>
    <property type="project" value="UniProtKB-ARBA"/>
</dbReference>
<sequence length="760" mass="84785">MPPTIQALDADVVNKIAAGEIIISPVNALKEMMENSIDAHSTAIDILVKDGGIKILQITDNGCGINKDDLPILCERFTTSKLATFDDLNEISTYGFRGEALASISHIAHVTVTTKTAQDKCAWKVSYSQGKMLESPQPIAGTNGTTILVEDLFYNMPSRLRSLRSPNEEYNKILDVVGRYAVHSSGIGFSCKKYGESRFALTVKAALSTADRIRTVFNSSVAGNLINFEMKKTGDLPLNDVQAYISDLNYLSKKSISPLFFINNRLVSCDPLRRALNQCYTNFLPKGSKSFIYMSILLEPSSVDVNVHPTKREVRFLHQDEIIEAISSEVQKELSKVDTSRTFKASTILTGTQTIGTTSGALRSRSSTQSAIPASYAPVSSQSSRPMATQNKVRKYENKMVRTDATQAKITSFLQSSQYDPSFSSTQVDVSQPARVTRTDSITIKDDRDSDDEGSANSPISQGDQKIQQANESSQSHSNTSPSGSQEKLNYVVIKNKRTVVNLSSIKELREEVDTNAHKELTTIFANLNYVGIVDCARRLVAIQHDLKLFLVDYGAICNELFYQIGLTDFSNFGKISLLTKENDDLKLVNLLTSFDDIKPDEVKETIETLWNMKEMLNEYFSIELRDIAGQGDLDQIQLVSIPLLLKGYNPTLSKLPFFIRRLGKKVDWNDEKSCLRDIIEQIALLYVPKIITERGTSDDPNVNEEQKANYVEEIEDMSRTLENVIFPCIKRRFLATNGLVKDLVEIANLPGLYKVFERC</sequence>
<dbReference type="InterPro" id="IPR032189">
    <property type="entry name" value="Mlh1_C"/>
</dbReference>
<feature type="compositionally biased region" description="Polar residues" evidence="6">
    <location>
        <begin position="364"/>
        <end position="391"/>
    </location>
</feature>
<keyword evidence="4" id="KW-0234">DNA repair</keyword>
<feature type="compositionally biased region" description="Polar residues" evidence="6">
    <location>
        <begin position="420"/>
        <end position="430"/>
    </location>
</feature>